<keyword evidence="3" id="KW-0812">Transmembrane</keyword>
<proteinExistence type="inferred from homology"/>
<comment type="subcellular location">
    <subcellularLocation>
        <location evidence="1">Membrane</location>
        <topology evidence="1">Multi-pass membrane protein</topology>
    </subcellularLocation>
</comment>
<keyword evidence="5" id="KW-0472">Membrane</keyword>
<dbReference type="AlphaFoldDB" id="A0A2X2XNG3"/>
<dbReference type="Proteomes" id="UP000251584">
    <property type="component" value="Unassembled WGS sequence"/>
</dbReference>
<evidence type="ECO:0000256" key="1">
    <source>
        <dbReference type="ARBA" id="ARBA00004141"/>
    </source>
</evidence>
<sequence>MREASALAQDLQKAVTMLGEGEETQWSLLLYSLMIIVREGLEALLIVGGNRGLHGEKQPSG</sequence>
<gene>
    <name evidence="6" type="ORF">NCTC10786_02117</name>
</gene>
<evidence type="ECO:0000313" key="7">
    <source>
        <dbReference type="Proteomes" id="UP000251584"/>
    </source>
</evidence>
<evidence type="ECO:0000256" key="4">
    <source>
        <dbReference type="ARBA" id="ARBA00022989"/>
    </source>
</evidence>
<dbReference type="GO" id="GO:0033573">
    <property type="term" value="C:high-affinity iron permease complex"/>
    <property type="evidence" value="ECO:0007669"/>
    <property type="project" value="InterPro"/>
</dbReference>
<reference evidence="6 7" key="1">
    <citation type="submission" date="2018-06" db="EMBL/GenBank/DDBJ databases">
        <authorList>
            <consortium name="Pathogen Informatics"/>
            <person name="Doyle S."/>
        </authorList>
    </citation>
    <scope>NUCLEOTIDE SEQUENCE [LARGE SCALE GENOMIC DNA]</scope>
    <source>
        <strain evidence="6 7">NCTC10786</strain>
    </source>
</reference>
<dbReference type="GO" id="GO:0005381">
    <property type="term" value="F:iron ion transmembrane transporter activity"/>
    <property type="evidence" value="ECO:0007669"/>
    <property type="project" value="InterPro"/>
</dbReference>
<evidence type="ECO:0000256" key="2">
    <source>
        <dbReference type="ARBA" id="ARBA00008333"/>
    </source>
</evidence>
<evidence type="ECO:0000256" key="3">
    <source>
        <dbReference type="ARBA" id="ARBA00022692"/>
    </source>
</evidence>
<dbReference type="InterPro" id="IPR004923">
    <property type="entry name" value="FTR1/Fip1/EfeU"/>
</dbReference>
<accession>A0A2X2XNG3</accession>
<dbReference type="EMBL" id="UAVY01000003">
    <property type="protein sequence ID" value="SQB27319.1"/>
    <property type="molecule type" value="Genomic_DNA"/>
</dbReference>
<dbReference type="Pfam" id="PF03239">
    <property type="entry name" value="FTR1"/>
    <property type="match status" value="1"/>
</dbReference>
<comment type="similarity">
    <text evidence="2">Belongs to the oxidase-dependent Fe transporter (OFeT) (TC 9.A.10.1) family.</text>
</comment>
<keyword evidence="4" id="KW-1133">Transmembrane helix</keyword>
<name>A0A2X2XNG3_CITKO</name>
<evidence type="ECO:0000256" key="5">
    <source>
        <dbReference type="ARBA" id="ARBA00023136"/>
    </source>
</evidence>
<protein>
    <submittedName>
        <fullName evidence="6">Iron permease FTR1 family</fullName>
    </submittedName>
</protein>
<organism evidence="6 7">
    <name type="scientific">Citrobacter koseri</name>
    <name type="common">Citrobacter diversus</name>
    <dbReference type="NCBI Taxonomy" id="545"/>
    <lineage>
        <taxon>Bacteria</taxon>
        <taxon>Pseudomonadati</taxon>
        <taxon>Pseudomonadota</taxon>
        <taxon>Gammaproteobacteria</taxon>
        <taxon>Enterobacterales</taxon>
        <taxon>Enterobacteriaceae</taxon>
        <taxon>Citrobacter</taxon>
    </lineage>
</organism>
<evidence type="ECO:0000313" key="6">
    <source>
        <dbReference type="EMBL" id="SQB27319.1"/>
    </source>
</evidence>